<reference evidence="2 3" key="1">
    <citation type="submission" date="2023-10" db="EMBL/GenBank/DDBJ databases">
        <title>Description of Microbulbifer bruguierae sp. nov., isolated from the sediments of mangrove plant Bruguiera sexangula and comparative genomic analyses of the genus Microbulbifer.</title>
        <authorList>
            <person name="Long M."/>
        </authorList>
    </citation>
    <scope>NUCLEOTIDE SEQUENCE [LARGE SCALE GENOMIC DNA]</scope>
    <source>
        <strain evidence="2 3">SPO729</strain>
    </source>
</reference>
<evidence type="ECO:0000313" key="2">
    <source>
        <dbReference type="EMBL" id="WOX06872.1"/>
    </source>
</evidence>
<keyword evidence="3" id="KW-1185">Reference proteome</keyword>
<gene>
    <name evidence="2" type="ORF">R5R33_06995</name>
</gene>
<organism evidence="2 3">
    <name type="scientific">Microbulbifer pacificus</name>
    <dbReference type="NCBI Taxonomy" id="407164"/>
    <lineage>
        <taxon>Bacteria</taxon>
        <taxon>Pseudomonadati</taxon>
        <taxon>Pseudomonadota</taxon>
        <taxon>Gammaproteobacteria</taxon>
        <taxon>Cellvibrionales</taxon>
        <taxon>Microbulbiferaceae</taxon>
        <taxon>Microbulbifer</taxon>
    </lineage>
</organism>
<dbReference type="RefSeq" id="WP_318955307.1">
    <property type="nucleotide sequence ID" value="NZ_CP137555.1"/>
</dbReference>
<dbReference type="KEGG" id="mpaf:R5R33_06995"/>
<dbReference type="InterPro" id="IPR022050">
    <property type="entry name" value="T_hemolysin"/>
</dbReference>
<feature type="compositionally biased region" description="Polar residues" evidence="1">
    <location>
        <begin position="39"/>
        <end position="51"/>
    </location>
</feature>
<dbReference type="Proteomes" id="UP001302477">
    <property type="component" value="Chromosome"/>
</dbReference>
<evidence type="ECO:0000313" key="3">
    <source>
        <dbReference type="Proteomes" id="UP001302477"/>
    </source>
</evidence>
<evidence type="ECO:0000256" key="1">
    <source>
        <dbReference type="SAM" id="MobiDB-lite"/>
    </source>
</evidence>
<name>A0AAU0N2Z4_9GAMM</name>
<dbReference type="Pfam" id="PF12261">
    <property type="entry name" value="T_hemolysin"/>
    <property type="match status" value="1"/>
</dbReference>
<accession>A0AAU0N2Z4</accession>
<sequence>MAVDVRSQYALQPRSGEFAGYLNTFGSEPVVSERFGTNGEVSPDSQDSEASSPLAFQFSGTGAAGRAAVESCIAGQFQQVYGAQLRHYMPWLLSYGKGQRIHGVLGMRRAGSEPLFLEQYLDEPVESLLESRAGVPVNREDIVEIGNLVATARGGSRLLFLMLAELFAAADLTWAIFTATPEVQHLLQKLTDDQLVLCRADGARLGAELADWGTYYNTRPAVVAVNVRAERERRLERPLISELLEVCRPQAAAFARQLVEASV</sequence>
<feature type="region of interest" description="Disordered" evidence="1">
    <location>
        <begin position="33"/>
        <end position="52"/>
    </location>
</feature>
<proteinExistence type="predicted"/>
<dbReference type="EMBL" id="CP137555">
    <property type="protein sequence ID" value="WOX06872.1"/>
    <property type="molecule type" value="Genomic_DNA"/>
</dbReference>
<protein>
    <submittedName>
        <fullName evidence="2">Thermostable hemolysin</fullName>
    </submittedName>
</protein>
<dbReference type="AlphaFoldDB" id="A0AAU0N2Z4"/>